<organism evidence="2 3">
    <name type="scientific">Nibrella saemangeumensis</name>
    <dbReference type="NCBI Taxonomy" id="1084526"/>
    <lineage>
        <taxon>Bacteria</taxon>
        <taxon>Pseudomonadati</taxon>
        <taxon>Bacteroidota</taxon>
        <taxon>Cytophagia</taxon>
        <taxon>Cytophagales</taxon>
        <taxon>Spirosomataceae</taxon>
        <taxon>Nibrella</taxon>
    </lineage>
</organism>
<dbReference type="InterPro" id="IPR036761">
    <property type="entry name" value="TTHA0802/YceI-like_sf"/>
</dbReference>
<dbReference type="SMART" id="SM00867">
    <property type="entry name" value="YceI"/>
    <property type="match status" value="1"/>
</dbReference>
<feature type="domain" description="Lipid/polyisoprenoid-binding YceI-like" evidence="1">
    <location>
        <begin position="60"/>
        <end position="230"/>
    </location>
</feature>
<evidence type="ECO:0000313" key="3">
    <source>
        <dbReference type="Proteomes" id="UP001501175"/>
    </source>
</evidence>
<evidence type="ECO:0000259" key="1">
    <source>
        <dbReference type="SMART" id="SM00867"/>
    </source>
</evidence>
<evidence type="ECO:0000313" key="2">
    <source>
        <dbReference type="EMBL" id="GAA4453299.1"/>
    </source>
</evidence>
<dbReference type="PANTHER" id="PTHR34406:SF1">
    <property type="entry name" value="PROTEIN YCEI"/>
    <property type="match status" value="1"/>
</dbReference>
<reference evidence="3" key="1">
    <citation type="journal article" date="2019" name="Int. J. Syst. Evol. Microbiol.">
        <title>The Global Catalogue of Microorganisms (GCM) 10K type strain sequencing project: providing services to taxonomists for standard genome sequencing and annotation.</title>
        <authorList>
            <consortium name="The Broad Institute Genomics Platform"/>
            <consortium name="The Broad Institute Genome Sequencing Center for Infectious Disease"/>
            <person name="Wu L."/>
            <person name="Ma J."/>
        </authorList>
    </citation>
    <scope>NUCLEOTIDE SEQUENCE [LARGE SCALE GENOMIC DNA]</scope>
    <source>
        <strain evidence="3">JCM 17927</strain>
    </source>
</reference>
<dbReference type="InterPro" id="IPR007372">
    <property type="entry name" value="Lipid/polyisoprenoid-bd_YceI"/>
</dbReference>
<dbReference type="Pfam" id="PF04264">
    <property type="entry name" value="YceI"/>
    <property type="match status" value="1"/>
</dbReference>
<dbReference type="PANTHER" id="PTHR34406">
    <property type="entry name" value="PROTEIN YCEI"/>
    <property type="match status" value="1"/>
</dbReference>
<sequence>MEAGNFSEKLNVYTLDVQTHSIKILTQLSLRVMNLRNIFLSTAVAVTAMGFTPNTPKAVEYKADKQQTKISWLGKKVTGEHNGSINLADGKLTTKGNTIIGGLFTIDMSSITNADLTDAGYNQKLVGHLKSDDFFSTDKYPTSTLVLTKVTPTGKNQYKVNGDLTIKGIKKPVEFPATITMDGNQLRGKAKVIVDRTKYDIKYGSGSFFDNLGDKAINNDFELNIDLVASKAGSTVSTASAK</sequence>
<dbReference type="EMBL" id="BAABHD010000022">
    <property type="protein sequence ID" value="GAA4453299.1"/>
    <property type="molecule type" value="Genomic_DNA"/>
</dbReference>
<dbReference type="SUPFAM" id="SSF101874">
    <property type="entry name" value="YceI-like"/>
    <property type="match status" value="1"/>
</dbReference>
<comment type="caution">
    <text evidence="2">The sequence shown here is derived from an EMBL/GenBank/DDBJ whole genome shotgun (WGS) entry which is preliminary data.</text>
</comment>
<accession>A0ABP8MMX1</accession>
<dbReference type="Gene3D" id="2.40.128.110">
    <property type="entry name" value="Lipid/polyisoprenoid-binding, YceI-like"/>
    <property type="match status" value="1"/>
</dbReference>
<gene>
    <name evidence="2" type="ORF">GCM10023189_18140</name>
</gene>
<protein>
    <submittedName>
        <fullName evidence="2">YceI family protein</fullName>
    </submittedName>
</protein>
<proteinExistence type="predicted"/>
<dbReference type="Proteomes" id="UP001501175">
    <property type="component" value="Unassembled WGS sequence"/>
</dbReference>
<keyword evidence="3" id="KW-1185">Reference proteome</keyword>
<name>A0ABP8MMX1_9BACT</name>